<organism evidence="2 3">
    <name type="scientific">Caulobacter hibisci</name>
    <dbReference type="NCBI Taxonomy" id="2035993"/>
    <lineage>
        <taxon>Bacteria</taxon>
        <taxon>Pseudomonadati</taxon>
        <taxon>Pseudomonadota</taxon>
        <taxon>Alphaproteobacteria</taxon>
        <taxon>Caulobacterales</taxon>
        <taxon>Caulobacteraceae</taxon>
        <taxon>Caulobacter</taxon>
    </lineage>
</organism>
<accession>A0ABS0T029</accession>
<dbReference type="Proteomes" id="UP000639859">
    <property type="component" value="Unassembled WGS sequence"/>
</dbReference>
<feature type="region of interest" description="Disordered" evidence="1">
    <location>
        <begin position="1"/>
        <end position="24"/>
    </location>
</feature>
<name>A0ABS0T029_9CAUL</name>
<comment type="caution">
    <text evidence="2">The sequence shown here is derived from an EMBL/GenBank/DDBJ whole genome shotgun (WGS) entry which is preliminary data.</text>
</comment>
<keyword evidence="3" id="KW-1185">Reference proteome</keyword>
<dbReference type="RefSeq" id="WP_198577125.1">
    <property type="nucleotide sequence ID" value="NZ_JADWOX010000011.1"/>
</dbReference>
<gene>
    <name evidence="2" type="ORF">I4Q42_16250</name>
</gene>
<evidence type="ECO:0000313" key="2">
    <source>
        <dbReference type="EMBL" id="MBI1685223.1"/>
    </source>
</evidence>
<evidence type="ECO:0000313" key="3">
    <source>
        <dbReference type="Proteomes" id="UP000639859"/>
    </source>
</evidence>
<proteinExistence type="predicted"/>
<evidence type="ECO:0000256" key="1">
    <source>
        <dbReference type="SAM" id="MobiDB-lite"/>
    </source>
</evidence>
<dbReference type="EMBL" id="JADWOX010000011">
    <property type="protein sequence ID" value="MBI1685223.1"/>
    <property type="molecule type" value="Genomic_DNA"/>
</dbReference>
<protein>
    <submittedName>
        <fullName evidence="2">Uncharacterized protein</fullName>
    </submittedName>
</protein>
<sequence>MPDPTSPEPDLTKESGAGAGDAPTPIRFPELKLAGFSMDTAAKGEVAEILVRYGTTSDQHFFHVLVKGFAGVLRHELAKIGAAANIEAAGLVLVHIHADDTADLWVDQVEVEMSARLKRSVEKGDPIYEDAILDVVATRFPGLVFSNQDRVIVLFREGWRFGLYFDLSGEFDQAYMEATLARLYRTMLFFERYAALGEASVSASLTNEGWFPFLELHNDEFRSLYNAVLEARDLGRCNKVIVGNFDAGRIDALGGRWMSNPHFAKREVVLRSGLESYKRADPVAAIKTLLTELEGILQDGHIAVHSTNAKTGALLKFAGLAGAQKAGATDTLFFPTEFQGYLESNMFRDFDPLIGDAIASRHGAAHGAAPPDAYTQVRALQVVLTLDQICHYLS</sequence>
<reference evidence="2 3" key="1">
    <citation type="submission" date="2020-11" db="EMBL/GenBank/DDBJ databases">
        <title>genome sequence of strain KACC 18849.</title>
        <authorList>
            <person name="Gao J."/>
            <person name="Zhang X."/>
        </authorList>
    </citation>
    <scope>NUCLEOTIDE SEQUENCE [LARGE SCALE GENOMIC DNA]</scope>
    <source>
        <strain evidence="2 3">KACC 18849</strain>
    </source>
</reference>